<dbReference type="KEGG" id="nba:CUN60_11710"/>
<feature type="domain" description="Transposase IS4-like" evidence="1">
    <location>
        <begin position="2"/>
        <end position="109"/>
    </location>
</feature>
<dbReference type="Pfam" id="PF01609">
    <property type="entry name" value="DDE_Tnp_1"/>
    <property type="match status" value="1"/>
</dbReference>
<protein>
    <recommendedName>
        <fullName evidence="1">Transposase IS4-like domain-containing protein</fullName>
    </recommendedName>
</protein>
<dbReference type="Proteomes" id="UP000236655">
    <property type="component" value="Chromosome"/>
</dbReference>
<gene>
    <name evidence="2" type="ORF">CUN60_11710</name>
</gene>
<keyword evidence="3" id="KW-1185">Reference proteome</keyword>
<dbReference type="PANTHER" id="PTHR30007">
    <property type="entry name" value="PHP DOMAIN PROTEIN"/>
    <property type="match status" value="1"/>
</dbReference>
<sequence length="117" mass="13610">MAVIVHSAGIQDRVGARALLLLSKNYRHIVAIFADSGYTGKLVDWTFAMFRWVLIIVKRNEQSKFVVLSKRWIVERTFAWLGSHRRLSKDYEHKTSSSETFIKIAMIRLMLKRLNAT</sequence>
<dbReference type="GO" id="GO:0003677">
    <property type="term" value="F:DNA binding"/>
    <property type="evidence" value="ECO:0007669"/>
    <property type="project" value="InterPro"/>
</dbReference>
<name>A0A2I7N921_9NEIS</name>
<dbReference type="EMBL" id="CP024847">
    <property type="protein sequence ID" value="AUR52931.1"/>
    <property type="molecule type" value="Genomic_DNA"/>
</dbReference>
<dbReference type="OrthoDB" id="8606701at2"/>
<dbReference type="InterPro" id="IPR002559">
    <property type="entry name" value="Transposase_11"/>
</dbReference>
<evidence type="ECO:0000313" key="2">
    <source>
        <dbReference type="EMBL" id="AUR52931.1"/>
    </source>
</evidence>
<organism evidence="2 3">
    <name type="scientific">Aquella oligotrophica</name>
    <dbReference type="NCBI Taxonomy" id="2067065"/>
    <lineage>
        <taxon>Bacteria</taxon>
        <taxon>Pseudomonadati</taxon>
        <taxon>Pseudomonadota</taxon>
        <taxon>Betaproteobacteria</taxon>
        <taxon>Neisseriales</taxon>
        <taxon>Neisseriaceae</taxon>
        <taxon>Aquella</taxon>
    </lineage>
</organism>
<evidence type="ECO:0000313" key="3">
    <source>
        <dbReference type="Proteomes" id="UP000236655"/>
    </source>
</evidence>
<accession>A0A2I7N921</accession>
<proteinExistence type="predicted"/>
<evidence type="ECO:0000259" key="1">
    <source>
        <dbReference type="Pfam" id="PF01609"/>
    </source>
</evidence>
<dbReference type="GO" id="GO:0004803">
    <property type="term" value="F:transposase activity"/>
    <property type="evidence" value="ECO:0007669"/>
    <property type="project" value="InterPro"/>
</dbReference>
<dbReference type="AlphaFoldDB" id="A0A2I7N921"/>
<dbReference type="GO" id="GO:0006313">
    <property type="term" value="P:DNA transposition"/>
    <property type="evidence" value="ECO:0007669"/>
    <property type="project" value="InterPro"/>
</dbReference>
<dbReference type="PANTHER" id="PTHR30007:SF0">
    <property type="entry name" value="TRANSPOSASE"/>
    <property type="match status" value="1"/>
</dbReference>
<reference evidence="3" key="1">
    <citation type="submission" date="2017-11" db="EMBL/GenBank/DDBJ databases">
        <authorList>
            <person name="Chan K.G."/>
            <person name="Lee L.S."/>
        </authorList>
    </citation>
    <scope>NUCLEOTIDE SEQUENCE [LARGE SCALE GENOMIC DNA]</scope>
    <source>
        <strain evidence="3">DSM 100970</strain>
    </source>
</reference>
<dbReference type="RefSeq" id="WP_102952218.1">
    <property type="nucleotide sequence ID" value="NZ_CP024847.1"/>
</dbReference>